<evidence type="ECO:0000313" key="1">
    <source>
        <dbReference type="EMBL" id="OGG65284.1"/>
    </source>
</evidence>
<evidence type="ECO:0000313" key="2">
    <source>
        <dbReference type="Proteomes" id="UP000177652"/>
    </source>
</evidence>
<dbReference type="AlphaFoldDB" id="A0A1F6DV21"/>
<protein>
    <submittedName>
        <fullName evidence="1">Uncharacterized protein</fullName>
    </submittedName>
</protein>
<dbReference type="EMBL" id="MFLK01000053">
    <property type="protein sequence ID" value="OGG65284.1"/>
    <property type="molecule type" value="Genomic_DNA"/>
</dbReference>
<sequence>MRKENDVVSFPLLEFEDGMPSLILAGGRKGPTSDTLLQGQATQLLIFKVRRNHEKNIDALRQQAKALRANGEQKVDMLTTETEEMVNAAIKKLESEQVCGDASPNVKEKRKRA</sequence>
<gene>
    <name evidence="1" type="ORF">A3D71_03525</name>
</gene>
<comment type="caution">
    <text evidence="1">The sequence shown here is derived from an EMBL/GenBank/DDBJ whole genome shotgun (WGS) entry which is preliminary data.</text>
</comment>
<accession>A0A1F6DV21</accession>
<reference evidence="1 2" key="1">
    <citation type="journal article" date="2016" name="Nat. Commun.">
        <title>Thousands of microbial genomes shed light on interconnected biogeochemical processes in an aquifer system.</title>
        <authorList>
            <person name="Anantharaman K."/>
            <person name="Brown C.T."/>
            <person name="Hug L.A."/>
            <person name="Sharon I."/>
            <person name="Castelle C.J."/>
            <person name="Probst A.J."/>
            <person name="Thomas B.C."/>
            <person name="Singh A."/>
            <person name="Wilkins M.J."/>
            <person name="Karaoz U."/>
            <person name="Brodie E.L."/>
            <person name="Williams K.H."/>
            <person name="Hubbard S.S."/>
            <person name="Banfield J.F."/>
        </authorList>
    </citation>
    <scope>NUCLEOTIDE SEQUENCE [LARGE SCALE GENOMIC DNA]</scope>
</reference>
<dbReference type="Proteomes" id="UP000177652">
    <property type="component" value="Unassembled WGS sequence"/>
</dbReference>
<proteinExistence type="predicted"/>
<organism evidence="1 2">
    <name type="scientific">Candidatus Kaiserbacteria bacterium RIFCSPHIGHO2_02_FULL_55_20</name>
    <dbReference type="NCBI Taxonomy" id="1798497"/>
    <lineage>
        <taxon>Bacteria</taxon>
        <taxon>Candidatus Kaiseribacteriota</taxon>
    </lineage>
</organism>
<dbReference type="STRING" id="1798497.A3D71_03525"/>
<name>A0A1F6DV21_9BACT</name>